<keyword evidence="2" id="KW-1185">Reference proteome</keyword>
<accession>A0ABQ7QIA6</accession>
<dbReference type="Proteomes" id="UP000823941">
    <property type="component" value="Chromosome 14"/>
</dbReference>
<evidence type="ECO:0000313" key="2">
    <source>
        <dbReference type="Proteomes" id="UP000823941"/>
    </source>
</evidence>
<organism evidence="1 2">
    <name type="scientific">Plutella xylostella</name>
    <name type="common">Diamondback moth</name>
    <name type="synonym">Plutella maculipennis</name>
    <dbReference type="NCBI Taxonomy" id="51655"/>
    <lineage>
        <taxon>Eukaryota</taxon>
        <taxon>Metazoa</taxon>
        <taxon>Ecdysozoa</taxon>
        <taxon>Arthropoda</taxon>
        <taxon>Hexapoda</taxon>
        <taxon>Insecta</taxon>
        <taxon>Pterygota</taxon>
        <taxon>Neoptera</taxon>
        <taxon>Endopterygota</taxon>
        <taxon>Lepidoptera</taxon>
        <taxon>Glossata</taxon>
        <taxon>Ditrysia</taxon>
        <taxon>Yponomeutoidea</taxon>
        <taxon>Plutellidae</taxon>
        <taxon>Plutella</taxon>
    </lineage>
</organism>
<dbReference type="EMBL" id="JAHIBW010000014">
    <property type="protein sequence ID" value="KAG7304960.1"/>
    <property type="molecule type" value="Genomic_DNA"/>
</dbReference>
<protein>
    <submittedName>
        <fullName evidence="1">Uncharacterized protein</fullName>
    </submittedName>
</protein>
<comment type="caution">
    <text evidence="1">The sequence shown here is derived from an EMBL/GenBank/DDBJ whole genome shotgun (WGS) entry which is preliminary data.</text>
</comment>
<name>A0ABQ7QIA6_PLUXY</name>
<sequence>MTDSSGVFRTVFQSSATIASLDSEILTNSLHDIINAFKDHTTELLGLVAYSGFDVQKFRAALVHDKKVTNEECGTGNARSSPIRVHQKADGCSEYPAIARQSSLACFLPQKVQDSEAMLAVFFLPNLMLSETINRGKKDWKALNENEKAETTHVYQLNAWNSTLFSEEERISWSLKLGILVKSSKGAPEYSSIWREARKAAEKLLQDKHAFSFNKD</sequence>
<reference evidence="1 2" key="1">
    <citation type="submission" date="2021-06" db="EMBL/GenBank/DDBJ databases">
        <title>A haploid diamondback moth (Plutella xylostella L.) genome assembly resolves 31 chromosomes and identifies a diamide resistance mutation.</title>
        <authorList>
            <person name="Ward C.M."/>
            <person name="Perry K.D."/>
            <person name="Baker G."/>
            <person name="Powis K."/>
            <person name="Heckel D.G."/>
            <person name="Baxter S.W."/>
        </authorList>
    </citation>
    <scope>NUCLEOTIDE SEQUENCE [LARGE SCALE GENOMIC DNA]</scope>
    <source>
        <strain evidence="1 2">LV</strain>
        <tissue evidence="1">Single pupa</tissue>
    </source>
</reference>
<gene>
    <name evidence="1" type="ORF">JYU34_010377</name>
</gene>
<proteinExistence type="predicted"/>
<evidence type="ECO:0000313" key="1">
    <source>
        <dbReference type="EMBL" id="KAG7304960.1"/>
    </source>
</evidence>